<feature type="domain" description="Glycosyl transferase family 1" evidence="1">
    <location>
        <begin position="183"/>
        <end position="348"/>
    </location>
</feature>
<name>A0ABR7QKZ3_9FLAO</name>
<protein>
    <submittedName>
        <fullName evidence="3">Glycosyltransferase family 4 protein</fullName>
    </submittedName>
</protein>
<accession>A0ABR7QKZ3</accession>
<keyword evidence="4" id="KW-1185">Reference proteome</keyword>
<dbReference type="SUPFAM" id="SSF53756">
    <property type="entry name" value="UDP-Glycosyltransferase/glycogen phosphorylase"/>
    <property type="match status" value="1"/>
</dbReference>
<evidence type="ECO:0000313" key="3">
    <source>
        <dbReference type="EMBL" id="MBC8767860.1"/>
    </source>
</evidence>
<gene>
    <name evidence="3" type="ORF">H4O18_07645</name>
</gene>
<dbReference type="PANTHER" id="PTHR12526:SF630">
    <property type="entry name" value="GLYCOSYLTRANSFERASE"/>
    <property type="match status" value="1"/>
</dbReference>
<organism evidence="3 4">
    <name type="scientific">Arenibacter arenosicollis</name>
    <dbReference type="NCBI Taxonomy" id="2762274"/>
    <lineage>
        <taxon>Bacteria</taxon>
        <taxon>Pseudomonadati</taxon>
        <taxon>Bacteroidota</taxon>
        <taxon>Flavobacteriia</taxon>
        <taxon>Flavobacteriales</taxon>
        <taxon>Flavobacteriaceae</taxon>
        <taxon>Arenibacter</taxon>
    </lineage>
</organism>
<feature type="domain" description="Glycosyltransferase subfamily 4-like N-terminal" evidence="2">
    <location>
        <begin position="14"/>
        <end position="167"/>
    </location>
</feature>
<dbReference type="Gene3D" id="3.40.50.2000">
    <property type="entry name" value="Glycogen Phosphorylase B"/>
    <property type="match status" value="2"/>
</dbReference>
<dbReference type="Pfam" id="PF00534">
    <property type="entry name" value="Glycos_transf_1"/>
    <property type="match status" value="1"/>
</dbReference>
<evidence type="ECO:0000259" key="2">
    <source>
        <dbReference type="Pfam" id="PF13439"/>
    </source>
</evidence>
<dbReference type="InterPro" id="IPR028098">
    <property type="entry name" value="Glyco_trans_4-like_N"/>
</dbReference>
<dbReference type="RefSeq" id="WP_187583068.1">
    <property type="nucleotide sequence ID" value="NZ_JACLHY010000005.1"/>
</dbReference>
<dbReference type="Proteomes" id="UP000618952">
    <property type="component" value="Unassembled WGS sequence"/>
</dbReference>
<evidence type="ECO:0000259" key="1">
    <source>
        <dbReference type="Pfam" id="PF00534"/>
    </source>
</evidence>
<dbReference type="PANTHER" id="PTHR12526">
    <property type="entry name" value="GLYCOSYLTRANSFERASE"/>
    <property type="match status" value="1"/>
</dbReference>
<proteinExistence type="predicted"/>
<dbReference type="EMBL" id="JACLHY010000005">
    <property type="protein sequence ID" value="MBC8767860.1"/>
    <property type="molecule type" value="Genomic_DNA"/>
</dbReference>
<dbReference type="InterPro" id="IPR001296">
    <property type="entry name" value="Glyco_trans_1"/>
</dbReference>
<dbReference type="Pfam" id="PF13439">
    <property type="entry name" value="Glyco_transf_4"/>
    <property type="match status" value="1"/>
</dbReference>
<evidence type="ECO:0000313" key="4">
    <source>
        <dbReference type="Proteomes" id="UP000618952"/>
    </source>
</evidence>
<sequence length="372" mass="42019">MKILFLLSRIEKSGVTLNTLDLAQGLVDQGHQLLMITGGITDGDNDYLVKIENDFKNIGTEIRTFNTPKGNILSKILTSIVAIYQILKWIQELKPDIIHSQSPYMTFLPWLLNRPFITTVHNVQLVKNLKYKNPTELIAISRESKEYAIKTLGAKPDRVSVICHGVSRRFAEITPEKELSLLKNKYNIPGNKIVIGFVGRITKEKGLDVLITAVEKYIPKITADNVHLVFLGDYWFESDKIWLKEIIDSSVLRNSISIVPFQDPKPFYELFQIFVLPSKSEAFGLVSIEAMMSNCCTIRTDTNGALDQIDDGKDGYIFANGNAIELAEILLNVIENKELRETIAANGKFKALENFTIEAMTKKTLSIYNKMI</sequence>
<comment type="caution">
    <text evidence="3">The sequence shown here is derived from an EMBL/GenBank/DDBJ whole genome shotgun (WGS) entry which is preliminary data.</text>
</comment>
<reference evidence="3 4" key="1">
    <citation type="submission" date="2020-08" db="EMBL/GenBank/DDBJ databases">
        <title>Arenibacter gaetbuli sp. nov., isolated from a sand dune.</title>
        <authorList>
            <person name="Park S."/>
            <person name="Yoon J.-H."/>
        </authorList>
    </citation>
    <scope>NUCLEOTIDE SEQUENCE [LARGE SCALE GENOMIC DNA]</scope>
    <source>
        <strain evidence="3 4">BSSL-BM3</strain>
    </source>
</reference>
<dbReference type="CDD" id="cd03801">
    <property type="entry name" value="GT4_PimA-like"/>
    <property type="match status" value="1"/>
</dbReference>